<gene>
    <name evidence="1" type="ORF">K452DRAFT_314690</name>
</gene>
<reference evidence="1" key="1">
    <citation type="journal article" date="2020" name="Stud. Mycol.">
        <title>101 Dothideomycetes genomes: a test case for predicting lifestyles and emergence of pathogens.</title>
        <authorList>
            <person name="Haridas S."/>
            <person name="Albert R."/>
            <person name="Binder M."/>
            <person name="Bloem J."/>
            <person name="Labutti K."/>
            <person name="Salamov A."/>
            <person name="Andreopoulos B."/>
            <person name="Baker S."/>
            <person name="Barry K."/>
            <person name="Bills G."/>
            <person name="Bluhm B."/>
            <person name="Cannon C."/>
            <person name="Castanera R."/>
            <person name="Culley D."/>
            <person name="Daum C."/>
            <person name="Ezra D."/>
            <person name="Gonzalez J."/>
            <person name="Henrissat B."/>
            <person name="Kuo A."/>
            <person name="Liang C."/>
            <person name="Lipzen A."/>
            <person name="Lutzoni F."/>
            <person name="Magnuson J."/>
            <person name="Mondo S."/>
            <person name="Nolan M."/>
            <person name="Ohm R."/>
            <person name="Pangilinan J."/>
            <person name="Park H.-J."/>
            <person name="Ramirez L."/>
            <person name="Alfaro M."/>
            <person name="Sun H."/>
            <person name="Tritt A."/>
            <person name="Yoshinaga Y."/>
            <person name="Zwiers L.-H."/>
            <person name="Turgeon B."/>
            <person name="Goodwin S."/>
            <person name="Spatafora J."/>
            <person name="Crous P."/>
            <person name="Grigoriev I."/>
        </authorList>
    </citation>
    <scope>NUCLEOTIDE SEQUENCE</scope>
    <source>
        <strain evidence="1">CBS 121167</strain>
    </source>
</reference>
<protein>
    <recommendedName>
        <fullName evidence="3">F-box domain-containing protein</fullName>
    </recommendedName>
</protein>
<dbReference type="Proteomes" id="UP000799438">
    <property type="component" value="Unassembled WGS sequence"/>
</dbReference>
<dbReference type="Gene3D" id="3.80.10.10">
    <property type="entry name" value="Ribonuclease Inhibitor"/>
    <property type="match status" value="1"/>
</dbReference>
<evidence type="ECO:0008006" key="3">
    <source>
        <dbReference type="Google" id="ProtNLM"/>
    </source>
</evidence>
<name>A0A6A6BTW1_9PEZI</name>
<dbReference type="RefSeq" id="XP_033403277.1">
    <property type="nucleotide sequence ID" value="XM_033543781.1"/>
</dbReference>
<dbReference type="InterPro" id="IPR032675">
    <property type="entry name" value="LRR_dom_sf"/>
</dbReference>
<dbReference type="SUPFAM" id="SSF52047">
    <property type="entry name" value="RNI-like"/>
    <property type="match status" value="1"/>
</dbReference>
<accession>A0A6A6BTW1</accession>
<dbReference type="AlphaFoldDB" id="A0A6A6BTW1"/>
<keyword evidence="2" id="KW-1185">Reference proteome</keyword>
<organism evidence="1 2">
    <name type="scientific">Aplosporella prunicola CBS 121167</name>
    <dbReference type="NCBI Taxonomy" id="1176127"/>
    <lineage>
        <taxon>Eukaryota</taxon>
        <taxon>Fungi</taxon>
        <taxon>Dikarya</taxon>
        <taxon>Ascomycota</taxon>
        <taxon>Pezizomycotina</taxon>
        <taxon>Dothideomycetes</taxon>
        <taxon>Dothideomycetes incertae sedis</taxon>
        <taxon>Botryosphaeriales</taxon>
        <taxon>Aplosporellaceae</taxon>
        <taxon>Aplosporella</taxon>
    </lineage>
</organism>
<evidence type="ECO:0000313" key="2">
    <source>
        <dbReference type="Proteomes" id="UP000799438"/>
    </source>
</evidence>
<proteinExistence type="predicted"/>
<dbReference type="GeneID" id="54301278"/>
<dbReference type="EMBL" id="ML995474">
    <property type="protein sequence ID" value="KAF2147569.1"/>
    <property type="molecule type" value="Genomic_DNA"/>
</dbReference>
<evidence type="ECO:0000313" key="1">
    <source>
        <dbReference type="EMBL" id="KAF2147569.1"/>
    </source>
</evidence>
<sequence>MAVPTLEGLPEELICETAEYLCPKSFRSLRLTSRTMAAKSFPAFAKSHFRKLTVLFTLSGLEKLANISQSIFAPAVQAIYLRSVYYDHGELQDLNDTLAEETYDDQKHMTKIENRIKVLRDAQYDSLFCQTMDRHVGLLASALSKFENLDIVSLDTVSEWGDRVGRISSWRVMKPLAHWQSEALLSAIAASGAKLRDLIIKAGKSTGPKDNKTASKTIITDPQSLASLSKLRLGFDPIEPIGNFGIDGSDGGDILQTLAIGSVSGWCSIPEICTSGITAAITQQALRNLEISNVEITSKDLLKVLDNNKHTLRVLTLQYIDLRLGDWPSIFEVLRDTMDLETLKFTRNMNDRTYLRFFFPGKEAWNIHMGQMVNSDFTLGDE</sequence>
<dbReference type="OrthoDB" id="5279008at2759"/>